<dbReference type="Proteomes" id="UP000606870">
    <property type="component" value="Unassembled WGS sequence"/>
</dbReference>
<dbReference type="InterPro" id="IPR014732">
    <property type="entry name" value="OMPdecase"/>
</dbReference>
<evidence type="ECO:0000256" key="5">
    <source>
        <dbReference type="ARBA" id="ARBA00023239"/>
    </source>
</evidence>
<keyword evidence="4 7" id="KW-0665">Pyrimidine biosynthesis</keyword>
<dbReference type="NCBIfam" id="TIGR01740">
    <property type="entry name" value="pyrF"/>
    <property type="match status" value="1"/>
</dbReference>
<keyword evidence="3 7" id="KW-0210">Decarboxylase</keyword>
<comment type="similarity">
    <text evidence="7">Belongs to the OMP decarboxylase family. Type 1 subfamily.</text>
</comment>
<evidence type="ECO:0000256" key="8">
    <source>
        <dbReference type="RuleBase" id="RU000512"/>
    </source>
</evidence>
<dbReference type="PANTHER" id="PTHR32119">
    <property type="entry name" value="OROTIDINE 5'-PHOSPHATE DECARBOXYLASE"/>
    <property type="match status" value="1"/>
</dbReference>
<comment type="caution">
    <text evidence="10">The sequence shown here is derived from an EMBL/GenBank/DDBJ whole genome shotgun (WGS) entry which is preliminary data.</text>
</comment>
<evidence type="ECO:0000256" key="2">
    <source>
        <dbReference type="ARBA" id="ARBA00004861"/>
    </source>
</evidence>
<dbReference type="CDD" id="cd04725">
    <property type="entry name" value="OMP_decarboxylase_like"/>
    <property type="match status" value="1"/>
</dbReference>
<dbReference type="RefSeq" id="WP_186504222.1">
    <property type="nucleotide sequence ID" value="NZ_JACOGK010000034.1"/>
</dbReference>
<feature type="binding site" evidence="7">
    <location>
        <position position="33"/>
    </location>
    <ligand>
        <name>substrate</name>
    </ligand>
</feature>
<evidence type="ECO:0000313" key="10">
    <source>
        <dbReference type="EMBL" id="MBC3537655.1"/>
    </source>
</evidence>
<evidence type="ECO:0000256" key="4">
    <source>
        <dbReference type="ARBA" id="ARBA00022975"/>
    </source>
</evidence>
<proteinExistence type="inferred from homology"/>
<dbReference type="InterPro" id="IPR018089">
    <property type="entry name" value="OMPdecase_AS"/>
</dbReference>
<dbReference type="Gene3D" id="3.20.20.70">
    <property type="entry name" value="Aldolase class I"/>
    <property type="match status" value="1"/>
</dbReference>
<dbReference type="HAMAP" id="MF_01200_B">
    <property type="entry name" value="OMPdecase_type1_B"/>
    <property type="match status" value="1"/>
</dbReference>
<dbReference type="Pfam" id="PF00215">
    <property type="entry name" value="OMPdecase"/>
    <property type="match status" value="1"/>
</dbReference>
<keyword evidence="5 7" id="KW-0456">Lyase</keyword>
<sequence length="239" mass="25619">MADDRLITALDVHTLEDMKRLVTTLGDRVSFYKVGMELFYSAGPDTVRYLKDQGKHVFLDLKVHDIPNTAAQSIRALTRLGADLMTLHGTGGKAMMRAAADAVAEEAAKLNIARPKLLAVTILTSMDEAAWQEIGGKDTVANAVLNLARLAKEAGIDGTVSSPHEAKEIRALNGPDFLIVTPGIRPSFAAANDQKRITTPAQALRDGASHLVIGRPITQAADPVVAADKILEEIQEVHA</sequence>
<evidence type="ECO:0000313" key="11">
    <source>
        <dbReference type="Proteomes" id="UP000606870"/>
    </source>
</evidence>
<comment type="subunit">
    <text evidence="7">Homodimer.</text>
</comment>
<feature type="binding site" evidence="7">
    <location>
        <begin position="60"/>
        <end position="69"/>
    </location>
    <ligand>
        <name>substrate</name>
    </ligand>
</feature>
<organism evidence="10 11">
    <name type="scientific">Megasphaera hominis</name>
    <dbReference type="NCBI Taxonomy" id="159836"/>
    <lineage>
        <taxon>Bacteria</taxon>
        <taxon>Bacillati</taxon>
        <taxon>Bacillota</taxon>
        <taxon>Negativicutes</taxon>
        <taxon>Veillonellales</taxon>
        <taxon>Veillonellaceae</taxon>
        <taxon>Megasphaera</taxon>
    </lineage>
</organism>
<accession>A0ABR6VK52</accession>
<evidence type="ECO:0000259" key="9">
    <source>
        <dbReference type="SMART" id="SM00934"/>
    </source>
</evidence>
<keyword evidence="11" id="KW-1185">Reference proteome</keyword>
<feature type="binding site" evidence="7">
    <location>
        <position position="214"/>
    </location>
    <ligand>
        <name>substrate</name>
    </ligand>
</feature>
<dbReference type="SMART" id="SM00934">
    <property type="entry name" value="OMPdecase"/>
    <property type="match status" value="1"/>
</dbReference>
<comment type="pathway">
    <text evidence="2 7 8">Pyrimidine metabolism; UMP biosynthesis via de novo pathway; UMP from orotate: step 2/2.</text>
</comment>
<dbReference type="PROSITE" id="PS00156">
    <property type="entry name" value="OMPDECASE"/>
    <property type="match status" value="1"/>
</dbReference>
<feature type="binding site" evidence="7">
    <location>
        <position position="194"/>
    </location>
    <ligand>
        <name>substrate</name>
    </ligand>
</feature>
<dbReference type="SUPFAM" id="SSF51366">
    <property type="entry name" value="Ribulose-phoshate binding barrel"/>
    <property type="match status" value="1"/>
</dbReference>
<name>A0ABR6VK52_9FIRM</name>
<dbReference type="InterPro" id="IPR013785">
    <property type="entry name" value="Aldolase_TIM"/>
</dbReference>
<feature type="binding site" evidence="7">
    <location>
        <position position="124"/>
    </location>
    <ligand>
        <name>substrate</name>
    </ligand>
</feature>
<dbReference type="EMBL" id="JACOGK010000034">
    <property type="protein sequence ID" value="MBC3537655.1"/>
    <property type="molecule type" value="Genomic_DNA"/>
</dbReference>
<feature type="binding site" evidence="7">
    <location>
        <position position="185"/>
    </location>
    <ligand>
        <name>substrate</name>
    </ligand>
</feature>
<feature type="binding site" evidence="7">
    <location>
        <position position="11"/>
    </location>
    <ligand>
        <name>substrate</name>
    </ligand>
</feature>
<feature type="active site" description="Proton donor" evidence="7">
    <location>
        <position position="62"/>
    </location>
</feature>
<evidence type="ECO:0000256" key="1">
    <source>
        <dbReference type="ARBA" id="ARBA00002356"/>
    </source>
</evidence>
<dbReference type="InterPro" id="IPR011060">
    <property type="entry name" value="RibuloseP-bd_barrel"/>
</dbReference>
<dbReference type="GO" id="GO:0004590">
    <property type="term" value="F:orotidine-5'-phosphate decarboxylase activity"/>
    <property type="evidence" value="ECO:0007669"/>
    <property type="project" value="UniProtKB-EC"/>
</dbReference>
<dbReference type="InterPro" id="IPR001754">
    <property type="entry name" value="OMPdeCOase_dom"/>
</dbReference>
<feature type="domain" description="Orotidine 5'-phosphate decarboxylase" evidence="9">
    <location>
        <begin position="5"/>
        <end position="230"/>
    </location>
</feature>
<evidence type="ECO:0000256" key="6">
    <source>
        <dbReference type="ARBA" id="ARBA00049157"/>
    </source>
</evidence>
<protein>
    <recommendedName>
        <fullName evidence="7">Orotidine 5'-phosphate decarboxylase</fullName>
        <ecNumber evidence="7">4.1.1.23</ecNumber>
    </recommendedName>
    <alternativeName>
        <fullName evidence="7">OMP decarboxylase</fullName>
        <shortName evidence="7">OMPDCase</shortName>
        <shortName evidence="7">OMPdecase</shortName>
    </alternativeName>
</protein>
<dbReference type="InterPro" id="IPR047596">
    <property type="entry name" value="OMPdecase_bac"/>
</dbReference>
<dbReference type="PANTHER" id="PTHR32119:SF2">
    <property type="entry name" value="OROTIDINE 5'-PHOSPHATE DECARBOXYLASE"/>
    <property type="match status" value="1"/>
</dbReference>
<gene>
    <name evidence="7 10" type="primary">pyrF</name>
    <name evidence="10" type="ORF">H8J70_10390</name>
</gene>
<evidence type="ECO:0000256" key="7">
    <source>
        <dbReference type="HAMAP-Rule" id="MF_01200"/>
    </source>
</evidence>
<comment type="catalytic activity">
    <reaction evidence="6 7 8">
        <text>orotidine 5'-phosphate + H(+) = UMP + CO2</text>
        <dbReference type="Rhea" id="RHEA:11596"/>
        <dbReference type="ChEBI" id="CHEBI:15378"/>
        <dbReference type="ChEBI" id="CHEBI:16526"/>
        <dbReference type="ChEBI" id="CHEBI:57538"/>
        <dbReference type="ChEBI" id="CHEBI:57865"/>
        <dbReference type="EC" id="4.1.1.23"/>
    </reaction>
</comment>
<comment type="function">
    <text evidence="1 7">Catalyzes the decarboxylation of orotidine 5'-monophosphate (OMP) to uridine 5'-monophosphate (UMP).</text>
</comment>
<reference evidence="10 11" key="1">
    <citation type="submission" date="2020-08" db="EMBL/GenBank/DDBJ databases">
        <authorList>
            <person name="Liu C."/>
            <person name="Sun Q."/>
        </authorList>
    </citation>
    <scope>NUCLEOTIDE SEQUENCE [LARGE SCALE GENOMIC DNA]</scope>
    <source>
        <strain evidence="10 11">NSJ-59</strain>
    </source>
</reference>
<feature type="binding site" evidence="7">
    <location>
        <position position="215"/>
    </location>
    <ligand>
        <name>substrate</name>
    </ligand>
</feature>
<evidence type="ECO:0000256" key="3">
    <source>
        <dbReference type="ARBA" id="ARBA00022793"/>
    </source>
</evidence>
<dbReference type="EC" id="4.1.1.23" evidence="7"/>
<dbReference type="NCBIfam" id="NF001273">
    <property type="entry name" value="PRK00230.1"/>
    <property type="match status" value="1"/>
</dbReference>